<keyword evidence="5" id="KW-1185">Reference proteome</keyword>
<evidence type="ECO:0000256" key="1">
    <source>
        <dbReference type="PROSITE-ProRule" id="PRU00169"/>
    </source>
</evidence>
<dbReference type="PANTHER" id="PTHR37299">
    <property type="entry name" value="TRANSCRIPTIONAL REGULATOR-RELATED"/>
    <property type="match status" value="1"/>
</dbReference>
<accession>A0A1H7SJL4</accession>
<dbReference type="GO" id="GO:0000156">
    <property type="term" value="F:phosphorelay response regulator activity"/>
    <property type="evidence" value="ECO:0007669"/>
    <property type="project" value="InterPro"/>
</dbReference>
<dbReference type="Pfam" id="PF04397">
    <property type="entry name" value="LytTR"/>
    <property type="match status" value="1"/>
</dbReference>
<dbReference type="InterPro" id="IPR007492">
    <property type="entry name" value="LytTR_DNA-bd_dom"/>
</dbReference>
<dbReference type="SMART" id="SM00850">
    <property type="entry name" value="LytTR"/>
    <property type="match status" value="1"/>
</dbReference>
<dbReference type="GO" id="GO:0003677">
    <property type="term" value="F:DNA binding"/>
    <property type="evidence" value="ECO:0007669"/>
    <property type="project" value="InterPro"/>
</dbReference>
<dbReference type="InterPro" id="IPR046947">
    <property type="entry name" value="LytR-like"/>
</dbReference>
<sequence length="249" mass="28490">MIQTIIIDDDPHCVSALLHDLARLCPQIRVVATCQSGKKGIAAIRKHNPELVFLDIEMLAMDGFDMLETLGEGRGFQVVFTSAYDEFTLKAIRINAVDYLLKPIGEAELTQAVGRVERHLKTTMHTDEHISNLLRQIQRDDEQHIALPNRNGYEFISVHDIIYCQADRSYTLFKLTDDRKILVSKALGEVEELLPERFFVRIHHSTVVNIKKIVHLRKLKTSVIALTNGEYLNVSRARRHELLLRMGVK</sequence>
<name>A0A1H7SJL4_9SPHI</name>
<dbReference type="Pfam" id="PF00072">
    <property type="entry name" value="Response_reg"/>
    <property type="match status" value="1"/>
</dbReference>
<dbReference type="RefSeq" id="WP_090607802.1">
    <property type="nucleotide sequence ID" value="NZ_FNZR01000009.1"/>
</dbReference>
<dbReference type="Gene3D" id="3.40.50.2300">
    <property type="match status" value="1"/>
</dbReference>
<dbReference type="CDD" id="cd17536">
    <property type="entry name" value="REC_YesN-like"/>
    <property type="match status" value="1"/>
</dbReference>
<dbReference type="PROSITE" id="PS50930">
    <property type="entry name" value="HTH_LYTTR"/>
    <property type="match status" value="1"/>
</dbReference>
<protein>
    <submittedName>
        <fullName evidence="4">Two component transcriptional regulator, LytTR family</fullName>
    </submittedName>
</protein>
<proteinExistence type="predicted"/>
<evidence type="ECO:0000313" key="5">
    <source>
        <dbReference type="Proteomes" id="UP000198916"/>
    </source>
</evidence>
<dbReference type="OrthoDB" id="9787344at2"/>
<feature type="domain" description="Response regulatory" evidence="2">
    <location>
        <begin position="3"/>
        <end position="117"/>
    </location>
</feature>
<dbReference type="Proteomes" id="UP000198916">
    <property type="component" value="Unassembled WGS sequence"/>
</dbReference>
<feature type="domain" description="HTH LytTR-type" evidence="3">
    <location>
        <begin position="145"/>
        <end position="248"/>
    </location>
</feature>
<dbReference type="SUPFAM" id="SSF52172">
    <property type="entry name" value="CheY-like"/>
    <property type="match status" value="1"/>
</dbReference>
<dbReference type="InterPro" id="IPR001789">
    <property type="entry name" value="Sig_transdc_resp-reg_receiver"/>
</dbReference>
<dbReference type="InterPro" id="IPR011006">
    <property type="entry name" value="CheY-like_superfamily"/>
</dbReference>
<keyword evidence="1" id="KW-0597">Phosphoprotein</keyword>
<feature type="modified residue" description="4-aspartylphosphate" evidence="1">
    <location>
        <position position="55"/>
    </location>
</feature>
<evidence type="ECO:0000259" key="3">
    <source>
        <dbReference type="PROSITE" id="PS50930"/>
    </source>
</evidence>
<dbReference type="Gene3D" id="2.40.50.1020">
    <property type="entry name" value="LytTr DNA-binding domain"/>
    <property type="match status" value="1"/>
</dbReference>
<organism evidence="4 5">
    <name type="scientific">Parapedobacter koreensis</name>
    <dbReference type="NCBI Taxonomy" id="332977"/>
    <lineage>
        <taxon>Bacteria</taxon>
        <taxon>Pseudomonadati</taxon>
        <taxon>Bacteroidota</taxon>
        <taxon>Sphingobacteriia</taxon>
        <taxon>Sphingobacteriales</taxon>
        <taxon>Sphingobacteriaceae</taxon>
        <taxon>Parapedobacter</taxon>
    </lineage>
</organism>
<dbReference type="EMBL" id="FNZR01000009">
    <property type="protein sequence ID" value="SEL72861.1"/>
    <property type="molecule type" value="Genomic_DNA"/>
</dbReference>
<dbReference type="STRING" id="332977.SAMN05421740_10925"/>
<gene>
    <name evidence="4" type="ORF">SAMN05421740_10925</name>
</gene>
<dbReference type="PANTHER" id="PTHR37299:SF1">
    <property type="entry name" value="STAGE 0 SPORULATION PROTEIN A HOMOLOG"/>
    <property type="match status" value="1"/>
</dbReference>
<dbReference type="AlphaFoldDB" id="A0A1H7SJL4"/>
<dbReference type="PROSITE" id="PS50110">
    <property type="entry name" value="RESPONSE_REGULATORY"/>
    <property type="match status" value="1"/>
</dbReference>
<evidence type="ECO:0000259" key="2">
    <source>
        <dbReference type="PROSITE" id="PS50110"/>
    </source>
</evidence>
<evidence type="ECO:0000313" key="4">
    <source>
        <dbReference type="EMBL" id="SEL72861.1"/>
    </source>
</evidence>
<reference evidence="5" key="1">
    <citation type="submission" date="2016-10" db="EMBL/GenBank/DDBJ databases">
        <authorList>
            <person name="Varghese N."/>
            <person name="Submissions S."/>
        </authorList>
    </citation>
    <scope>NUCLEOTIDE SEQUENCE [LARGE SCALE GENOMIC DNA]</scope>
    <source>
        <strain evidence="5">Jip14</strain>
    </source>
</reference>
<dbReference type="SMART" id="SM00448">
    <property type="entry name" value="REC"/>
    <property type="match status" value="1"/>
</dbReference>